<evidence type="ECO:0000256" key="2">
    <source>
        <dbReference type="SAM" id="SignalP"/>
    </source>
</evidence>
<feature type="region of interest" description="Disordered" evidence="1">
    <location>
        <begin position="13"/>
        <end position="52"/>
    </location>
</feature>
<evidence type="ECO:0000256" key="1">
    <source>
        <dbReference type="SAM" id="MobiDB-lite"/>
    </source>
</evidence>
<keyword evidence="2" id="KW-0732">Signal</keyword>
<dbReference type="Gramene" id="OQU92066">
    <property type="protein sequence ID" value="OQU92066"/>
    <property type="gene ID" value="SORBI_3001G286050"/>
</dbReference>
<evidence type="ECO:0000313" key="4">
    <source>
        <dbReference type="Proteomes" id="UP000000768"/>
    </source>
</evidence>
<evidence type="ECO:0000313" key="3">
    <source>
        <dbReference type="EMBL" id="OQU92066.1"/>
    </source>
</evidence>
<accession>A0A1Z5S8A0</accession>
<gene>
    <name evidence="3" type="ORF">SORBI_3001G286050</name>
</gene>
<dbReference type="Proteomes" id="UP000000768">
    <property type="component" value="Chromosome 1"/>
</dbReference>
<feature type="signal peptide" evidence="2">
    <location>
        <begin position="1"/>
        <end position="22"/>
    </location>
</feature>
<proteinExistence type="predicted"/>
<reference evidence="4" key="2">
    <citation type="journal article" date="2018" name="Plant J.">
        <title>The Sorghum bicolor reference genome: improved assembly, gene annotations, a transcriptome atlas, and signatures of genome organization.</title>
        <authorList>
            <person name="McCormick R.F."/>
            <person name="Truong S.K."/>
            <person name="Sreedasyam A."/>
            <person name="Jenkins J."/>
            <person name="Shu S."/>
            <person name="Sims D."/>
            <person name="Kennedy M."/>
            <person name="Amirebrahimi M."/>
            <person name="Weers B.D."/>
            <person name="McKinley B."/>
            <person name="Mattison A."/>
            <person name="Morishige D.T."/>
            <person name="Grimwood J."/>
            <person name="Schmutz J."/>
            <person name="Mullet J.E."/>
        </authorList>
    </citation>
    <scope>NUCLEOTIDE SEQUENCE [LARGE SCALE GENOMIC DNA]</scope>
    <source>
        <strain evidence="4">cv. BTx623</strain>
    </source>
</reference>
<feature type="chain" id="PRO_5012216186" evidence="2">
    <location>
        <begin position="23"/>
        <end position="94"/>
    </location>
</feature>
<feature type="compositionally biased region" description="Low complexity" evidence="1">
    <location>
        <begin position="35"/>
        <end position="52"/>
    </location>
</feature>
<keyword evidence="4" id="KW-1185">Reference proteome</keyword>
<dbReference type="InParanoid" id="A0A1Z5S8A0"/>
<dbReference type="AlphaFoldDB" id="A0A1Z5S8A0"/>
<name>A0A1Z5S8A0_SORBI</name>
<organism evidence="3 4">
    <name type="scientific">Sorghum bicolor</name>
    <name type="common">Sorghum</name>
    <name type="synonym">Sorghum vulgare</name>
    <dbReference type="NCBI Taxonomy" id="4558"/>
    <lineage>
        <taxon>Eukaryota</taxon>
        <taxon>Viridiplantae</taxon>
        <taxon>Streptophyta</taxon>
        <taxon>Embryophyta</taxon>
        <taxon>Tracheophyta</taxon>
        <taxon>Spermatophyta</taxon>
        <taxon>Magnoliopsida</taxon>
        <taxon>Liliopsida</taxon>
        <taxon>Poales</taxon>
        <taxon>Poaceae</taxon>
        <taxon>PACMAD clade</taxon>
        <taxon>Panicoideae</taxon>
        <taxon>Andropogonodae</taxon>
        <taxon>Andropogoneae</taxon>
        <taxon>Sorghinae</taxon>
        <taxon>Sorghum</taxon>
    </lineage>
</organism>
<protein>
    <submittedName>
        <fullName evidence="3">Uncharacterized protein</fullName>
    </submittedName>
</protein>
<sequence length="94" mass="10224">MSFPLFLSLSLSPLSHLPKSEGSGGGSPDHGVDLHQAAMQAPPHRPAAAQAHPLRRTEIRWRFIRAAPLGTGDMVTTSISAAKWIQPWISLRFC</sequence>
<dbReference type="EMBL" id="CM000760">
    <property type="protein sequence ID" value="OQU92066.1"/>
    <property type="molecule type" value="Genomic_DNA"/>
</dbReference>
<reference evidence="3 4" key="1">
    <citation type="journal article" date="2009" name="Nature">
        <title>The Sorghum bicolor genome and the diversification of grasses.</title>
        <authorList>
            <person name="Paterson A.H."/>
            <person name="Bowers J.E."/>
            <person name="Bruggmann R."/>
            <person name="Dubchak I."/>
            <person name="Grimwood J."/>
            <person name="Gundlach H."/>
            <person name="Haberer G."/>
            <person name="Hellsten U."/>
            <person name="Mitros T."/>
            <person name="Poliakov A."/>
            <person name="Schmutz J."/>
            <person name="Spannagl M."/>
            <person name="Tang H."/>
            <person name="Wang X."/>
            <person name="Wicker T."/>
            <person name="Bharti A.K."/>
            <person name="Chapman J."/>
            <person name="Feltus F.A."/>
            <person name="Gowik U."/>
            <person name="Grigoriev I.V."/>
            <person name="Lyons E."/>
            <person name="Maher C.A."/>
            <person name="Martis M."/>
            <person name="Narechania A."/>
            <person name="Otillar R.P."/>
            <person name="Penning B.W."/>
            <person name="Salamov A.A."/>
            <person name="Wang Y."/>
            <person name="Zhang L."/>
            <person name="Carpita N.C."/>
            <person name="Freeling M."/>
            <person name="Gingle A.R."/>
            <person name="Hash C.T."/>
            <person name="Keller B."/>
            <person name="Klein P."/>
            <person name="Kresovich S."/>
            <person name="McCann M.C."/>
            <person name="Ming R."/>
            <person name="Peterson D.G."/>
            <person name="Mehboob-ur-Rahman"/>
            <person name="Ware D."/>
            <person name="Westhoff P."/>
            <person name="Mayer K.F."/>
            <person name="Messing J."/>
            <person name="Rokhsar D.S."/>
        </authorList>
    </citation>
    <scope>NUCLEOTIDE SEQUENCE [LARGE SCALE GENOMIC DNA]</scope>
    <source>
        <strain evidence="4">cv. BTx623</strain>
    </source>
</reference>